<evidence type="ECO:0000256" key="2">
    <source>
        <dbReference type="ARBA" id="ARBA00022630"/>
    </source>
</evidence>
<dbReference type="Gene3D" id="3.40.109.10">
    <property type="entry name" value="NADH Oxidase"/>
    <property type="match status" value="1"/>
</dbReference>
<dbReference type="SUPFAM" id="SSF55469">
    <property type="entry name" value="FMN-dependent nitroreductase-like"/>
    <property type="match status" value="1"/>
</dbReference>
<evidence type="ECO:0000313" key="9">
    <source>
        <dbReference type="Proteomes" id="UP000033035"/>
    </source>
</evidence>
<keyword evidence="5" id="KW-0521">NADP</keyword>
<protein>
    <recommendedName>
        <fullName evidence="7">Nitroreductase domain-containing protein</fullName>
    </recommendedName>
</protein>
<dbReference type="Pfam" id="PF00881">
    <property type="entry name" value="Nitroreductase"/>
    <property type="match status" value="1"/>
</dbReference>
<name>A0A0F5JN73_9BACT</name>
<evidence type="ECO:0000313" key="8">
    <source>
        <dbReference type="EMBL" id="KKB59261.1"/>
    </source>
</evidence>
<feature type="coiled-coil region" evidence="6">
    <location>
        <begin position="191"/>
        <end position="218"/>
    </location>
</feature>
<dbReference type="InterPro" id="IPR000415">
    <property type="entry name" value="Nitroreductase-like"/>
</dbReference>
<dbReference type="PANTHER" id="PTHR43425">
    <property type="entry name" value="OXYGEN-INSENSITIVE NADPH NITROREDUCTASE"/>
    <property type="match status" value="1"/>
</dbReference>
<gene>
    <name evidence="8" type="ORF">HMPREF1536_00801</name>
</gene>
<comment type="similarity">
    <text evidence="1 5">Belongs to the flavin oxidoreductase frp family.</text>
</comment>
<evidence type="ECO:0000256" key="5">
    <source>
        <dbReference type="PIRNR" id="PIRNR005426"/>
    </source>
</evidence>
<dbReference type="EMBL" id="AQHW01000005">
    <property type="protein sequence ID" value="KKB59261.1"/>
    <property type="molecule type" value="Genomic_DNA"/>
</dbReference>
<proteinExistence type="inferred from homology"/>
<dbReference type="Proteomes" id="UP000033035">
    <property type="component" value="Unassembled WGS sequence"/>
</dbReference>
<reference evidence="8 9" key="1">
    <citation type="submission" date="2013-04" db="EMBL/GenBank/DDBJ databases">
        <title>The Genome Sequence of Parabacteroides gordonii DSM 23371.</title>
        <authorList>
            <consortium name="The Broad Institute Genomics Platform"/>
            <person name="Earl A."/>
            <person name="Ward D."/>
            <person name="Feldgarden M."/>
            <person name="Gevers D."/>
            <person name="Martens E."/>
            <person name="Sakamoto M."/>
            <person name="Benno Y."/>
            <person name="Suzuki N."/>
            <person name="Matsunaga N."/>
            <person name="Koshihara K."/>
            <person name="Seki M."/>
            <person name="Komiya H."/>
            <person name="Walker B."/>
            <person name="Young S."/>
            <person name="Zeng Q."/>
            <person name="Gargeya S."/>
            <person name="Fitzgerald M."/>
            <person name="Haas B."/>
            <person name="Abouelleil A."/>
            <person name="Allen A.W."/>
            <person name="Alvarado L."/>
            <person name="Arachchi H.M."/>
            <person name="Berlin A.M."/>
            <person name="Chapman S.B."/>
            <person name="Gainer-Dewar J."/>
            <person name="Goldberg J."/>
            <person name="Griggs A."/>
            <person name="Gujja S."/>
            <person name="Hansen M."/>
            <person name="Howarth C."/>
            <person name="Imamovic A."/>
            <person name="Ireland A."/>
            <person name="Larimer J."/>
            <person name="McCowan C."/>
            <person name="Murphy C."/>
            <person name="Pearson M."/>
            <person name="Poon T.W."/>
            <person name="Priest M."/>
            <person name="Roberts A."/>
            <person name="Saif S."/>
            <person name="Shea T."/>
            <person name="Sisk P."/>
            <person name="Sykes S."/>
            <person name="Wortman J."/>
            <person name="Nusbaum C."/>
            <person name="Birren B."/>
        </authorList>
    </citation>
    <scope>NUCLEOTIDE SEQUENCE [LARGE SCALE GENOMIC DNA]</scope>
    <source>
        <strain evidence="8 9">MS-1</strain>
    </source>
</reference>
<dbReference type="HOGENOM" id="CLU_070764_0_1_10"/>
<accession>A0A0F5JN73</accession>
<organism evidence="8 9">
    <name type="scientific">Parabacteroides gordonii MS-1 = DSM 23371</name>
    <dbReference type="NCBI Taxonomy" id="1203610"/>
    <lineage>
        <taxon>Bacteria</taxon>
        <taxon>Pseudomonadati</taxon>
        <taxon>Bacteroidota</taxon>
        <taxon>Bacteroidia</taxon>
        <taxon>Bacteroidales</taxon>
        <taxon>Tannerellaceae</taxon>
        <taxon>Parabacteroides</taxon>
    </lineage>
</organism>
<feature type="domain" description="Nitroreductase" evidence="7">
    <location>
        <begin position="6"/>
        <end position="160"/>
    </location>
</feature>
<keyword evidence="3 5" id="KW-0288">FMN</keyword>
<dbReference type="GO" id="GO:0016491">
    <property type="term" value="F:oxidoreductase activity"/>
    <property type="evidence" value="ECO:0007669"/>
    <property type="project" value="UniProtKB-UniRule"/>
</dbReference>
<dbReference type="STRING" id="1203610.HMPREF1536_00801"/>
<keyword evidence="2 5" id="KW-0285">Flavoprotein</keyword>
<evidence type="ECO:0000256" key="6">
    <source>
        <dbReference type="SAM" id="Coils"/>
    </source>
</evidence>
<evidence type="ECO:0000256" key="4">
    <source>
        <dbReference type="ARBA" id="ARBA00023002"/>
    </source>
</evidence>
<dbReference type="AlphaFoldDB" id="A0A0F5JN73"/>
<dbReference type="PATRIC" id="fig|1203610.3.peg.826"/>
<sequence length="248" mass="27957">MIDIMKNRRTIRKYTTQDISEPLLNELLEVAARASNTGNMQLYSVVVTREQANKEKLAPAHFNQPMITTAPVVLTFCADANRFVKWAEQRNAEAGFDNLQTFIAATIDAMLFAQSFCDAAEERGLGICYLGTTAYNADKIIDALSLPRLVVPIVTVTVGYPAQPLPEQVERLPLAAVVHQETYMDYTPASIDELYCAKEALEVNKQFVKENNKETLAQVFTDIRYTKKNNEYFSEVLLKVLKDQGFMK</sequence>
<dbReference type="InterPro" id="IPR029479">
    <property type="entry name" value="Nitroreductase"/>
</dbReference>
<keyword evidence="4 5" id="KW-0560">Oxidoreductase</keyword>
<dbReference type="PIRSF" id="PIRSF005426">
    <property type="entry name" value="Frp"/>
    <property type="match status" value="1"/>
</dbReference>
<evidence type="ECO:0000256" key="3">
    <source>
        <dbReference type="ARBA" id="ARBA00022643"/>
    </source>
</evidence>
<keyword evidence="9" id="KW-1185">Reference proteome</keyword>
<dbReference type="InterPro" id="IPR016446">
    <property type="entry name" value="Flavin_OxRdtase_Frp"/>
</dbReference>
<comment type="caution">
    <text evidence="8">The sequence shown here is derived from an EMBL/GenBank/DDBJ whole genome shotgun (WGS) entry which is preliminary data.</text>
</comment>
<evidence type="ECO:0000256" key="1">
    <source>
        <dbReference type="ARBA" id="ARBA00008366"/>
    </source>
</evidence>
<dbReference type="RefSeq" id="WP_028727011.1">
    <property type="nucleotide sequence ID" value="NZ_AUAE01000011.1"/>
</dbReference>
<keyword evidence="6" id="KW-0175">Coiled coil</keyword>
<evidence type="ECO:0000259" key="7">
    <source>
        <dbReference type="Pfam" id="PF00881"/>
    </source>
</evidence>
<dbReference type="PANTHER" id="PTHR43425:SF2">
    <property type="entry name" value="OXYGEN-INSENSITIVE NADPH NITROREDUCTASE"/>
    <property type="match status" value="1"/>
</dbReference>